<protein>
    <submittedName>
        <fullName evidence="2">Uncharacterized protein</fullName>
    </submittedName>
</protein>
<evidence type="ECO:0000313" key="3">
    <source>
        <dbReference type="Proteomes" id="UP000199650"/>
    </source>
</evidence>
<dbReference type="SUPFAM" id="SSF50960">
    <property type="entry name" value="TolB, C-terminal domain"/>
    <property type="match status" value="1"/>
</dbReference>
<dbReference type="Proteomes" id="UP000199650">
    <property type="component" value="Unassembled WGS sequence"/>
</dbReference>
<dbReference type="EMBL" id="FOJB01000001">
    <property type="protein sequence ID" value="SEW12158.1"/>
    <property type="molecule type" value="Genomic_DNA"/>
</dbReference>
<keyword evidence="3" id="KW-1185">Reference proteome</keyword>
<accession>A0A1I0PCZ4</accession>
<dbReference type="OrthoDB" id="9764804at2"/>
<organism evidence="2 3">
    <name type="scientific">Aliiroseovarius sediminilitoris</name>
    <dbReference type="NCBI Taxonomy" id="1173584"/>
    <lineage>
        <taxon>Bacteria</taxon>
        <taxon>Pseudomonadati</taxon>
        <taxon>Pseudomonadota</taxon>
        <taxon>Alphaproteobacteria</taxon>
        <taxon>Rhodobacterales</taxon>
        <taxon>Paracoccaceae</taxon>
        <taxon>Aliiroseovarius</taxon>
    </lineage>
</organism>
<gene>
    <name evidence="2" type="ORF">SAMN05444851_1547</name>
</gene>
<dbReference type="Gene3D" id="2.130.10.10">
    <property type="entry name" value="YVTN repeat-like/Quinoprotein amine dehydrogenase"/>
    <property type="match status" value="1"/>
</dbReference>
<reference evidence="2 3" key="1">
    <citation type="submission" date="2016-10" db="EMBL/GenBank/DDBJ databases">
        <authorList>
            <person name="de Groot N.N."/>
        </authorList>
    </citation>
    <scope>NUCLEOTIDE SEQUENCE [LARGE SCALE GENOMIC DNA]</scope>
    <source>
        <strain evidence="2 3">DSM 29439</strain>
    </source>
</reference>
<evidence type="ECO:0000313" key="2">
    <source>
        <dbReference type="EMBL" id="SEW12158.1"/>
    </source>
</evidence>
<evidence type="ECO:0000256" key="1">
    <source>
        <dbReference type="SAM" id="MobiDB-lite"/>
    </source>
</evidence>
<feature type="region of interest" description="Disordered" evidence="1">
    <location>
        <begin position="634"/>
        <end position="653"/>
    </location>
</feature>
<dbReference type="STRING" id="1173584.SAMN05444851_1547"/>
<dbReference type="AlphaFoldDB" id="A0A1I0PCZ4"/>
<sequence length="1122" mass="121318">MRYNWPGRGRAGIDFAARRHDFNAFTDIHAPEGLFDEIFGNRADYLRVLEDLGAFTDANRWIPLGPTGMINGQATGNPVVAGRVRDLQVSPDGSRAYAGSANGGVWVTLDAGQSWAPLGSWGVNPSAASGTGGRVQSLTIGALDVEFGATPDDDVIYAATGELRAITGRTHADDHAGVGILRLDGTLSSALGSVGSIPWLREGTALRGAGVFRLTHEPGVPLSFDPTGSNVMIAAASSGLYFRDGPFVADAAWDRIERAPFDFDADTWPHVSDVLWTGSTPKRIFAALTHNETGKTAVYVTEGGPDSNYSKISLNGVRRGARLSMAVAPSNPDVVYVLGTGAHNRARLWRIEGTGPARVVDDVPPGLFGKPKMDGTTVKVDGNSSHYNNSVAVDPTNENIVYVAGSTIRVSNVSNANMHKLTISGSHAANDYSTDFNTSNNLAAETDATFFGNMAHADVHAIRPVGSEVWIGCDGGVFVDRGSGMVSLNYGLAISEPGFLACHPDVPGALIAGTQDNGRIEKVGGSLWRLWRKGDGGGVAYHTTNPAYYLGQYTEASWRENQGRFTRPVFRTTVAAGSAPPESETKENDASLFYSGIAAVAGEVDETRIAIGTTRVWFSPDWNPANADNTWVTLPSGEDARTPGSENDGQDKFGDDEMAVTLRWAQRGDATNDFDGARLLILTNKNIYQYSFDKAEDKWTAHRFTEKKMKNRIRKNEDIETGPSEKLPYIGKWTDVFSHDRTRGSHGSFYVATTSKSKMTDTGEVGEADRMDTLWWFDGEETWHPTGLRNQGLDPLAGTSGTKAPQFAVVVHPDDPNIVFVGGSAGVWRGVLSFSGDTPSWNWTGELNGLPQAVVQDLVIFREGDLRLLRAALESRGIWELNISDSSTSVGNTYLRVTNLDTRQAEIDAAPIDPLSSTSPPATFTLDMSPDIYVHGSAAPPPWGMGVLPNEAQMFDRTERERTPFRLSFRRSPGTYPTYVMVHHRDTDPLAGNQVTVVLLRLANAPVDLTTVPIDTPWRQAVLALMDGSSNTPPAGWALAEPGAPRRNLTGPIEARVPRAVEFAVDLSHPVTDASGQDDELLVAIVNSTRDPLSLAQLNRNNLAMLIRRSRKVAARRFRRRS</sequence>
<proteinExistence type="predicted"/>
<dbReference type="RefSeq" id="WP_091429610.1">
    <property type="nucleotide sequence ID" value="NZ_FOJB01000001.1"/>
</dbReference>
<dbReference type="InterPro" id="IPR015943">
    <property type="entry name" value="WD40/YVTN_repeat-like_dom_sf"/>
</dbReference>
<name>A0A1I0PCZ4_9RHOB</name>